<dbReference type="EMBL" id="CAJNOE010000442">
    <property type="protein sequence ID" value="CAF1217908.1"/>
    <property type="molecule type" value="Genomic_DNA"/>
</dbReference>
<gene>
    <name evidence="1" type="ORF">IZO911_LOCUS29543</name>
</gene>
<comment type="caution">
    <text evidence="1">The sequence shown here is derived from an EMBL/GenBank/DDBJ whole genome shotgun (WGS) entry which is preliminary data.</text>
</comment>
<proteinExistence type="predicted"/>
<evidence type="ECO:0000313" key="1">
    <source>
        <dbReference type="EMBL" id="CAF1217908.1"/>
    </source>
</evidence>
<dbReference type="AlphaFoldDB" id="A0A814XDM6"/>
<dbReference type="PROSITE" id="PS51996">
    <property type="entry name" value="TR_MART"/>
    <property type="match status" value="1"/>
</dbReference>
<evidence type="ECO:0000313" key="2">
    <source>
        <dbReference type="Proteomes" id="UP000663860"/>
    </source>
</evidence>
<organism evidence="1 2">
    <name type="scientific">Adineta steineri</name>
    <dbReference type="NCBI Taxonomy" id="433720"/>
    <lineage>
        <taxon>Eukaryota</taxon>
        <taxon>Metazoa</taxon>
        <taxon>Spiralia</taxon>
        <taxon>Gnathifera</taxon>
        <taxon>Rotifera</taxon>
        <taxon>Eurotatoria</taxon>
        <taxon>Bdelloidea</taxon>
        <taxon>Adinetida</taxon>
        <taxon>Adinetidae</taxon>
        <taxon>Adineta</taxon>
    </lineage>
</organism>
<dbReference type="SUPFAM" id="SSF56399">
    <property type="entry name" value="ADP-ribosylation"/>
    <property type="match status" value="1"/>
</dbReference>
<sequence length="1094" mass="128896">MEEIQLKTIIYGSEEILESIELNLPIPMILTHDRSSLARKISNQSKHINSKLQRYFIILFESIENEPDNLYEKMEENSQVIAVFHTWNEDSVRTFKQTKVYNIRQDLLTFALTCSIIEYLKAQANQHIQLNQIPLSKIYMRQAGKIKEWLMSTIRAQPCHILVIPLNTNSTNLIDSIQCLQQFCKRFGYPSAIIRSLDDYIPKSEIYDKLPYGKLLFENENPIDICNCLRLLSPIRMYLYGNEEVIPSEWSRLMASTEVDHVDKGIVNDDDWCTFLENETVSENIKWNFSIKHGRSWKLTHLTPIQLHTLEDNIRFRSALRRSNMTFYSRMSNVTARLYDWFDTCLEREHLQHEHKLIRRDNSNALGSDKPEEQMNLLGNLNNTRFDDNKNNNSYSLPYSSHQSNEIVNYYSNKSDRTFIWLDNTFYSIENRFQELIYPDQWKYFSNIYDCEAFILKQKLQYNTKIYLFTTCNLAEQLFAYEHVSKIYAAYLSFNQNEIYPTWINNFPIIRGIYQNFDSLYEQFSYDITTNIELVPFHNQEQKNEDLLPISFLDTAGKGFERYRILTDILLKLPRTLEAKQEMIDELERTSNGNFSQQIQDFERNYHSNDAIQWYTRESFVYRTINQILRYDDISLAIKYRFFITDLYEKLSELHNQIIQSNDFSEQPIITCYRGQLMQLSEINQFKQNVGKHIAINTFFSTSQSLDIALMFAGGSKFENTTSLKSIIFSIEVDPSIQNTRPYAHINSYSSYTDEDEVLFALCSVFRIEKFSMLSVNDNIPVIHLKMIDESELPPISIDIPNLIPEKIVLDPVYAFVGIKSLTEETNEQFELIKSVLENVYVHFFDNIDDFDNYTKSIEAIQSFIVFVHSQSHMPENSQQIQVISYGENDTHFNDLIYQLLYLMESKNRLKEQMDDLRKKLVDIYCPSDQSSFYVQLLLSSSSKKESENELKTKFPSSTILPFYQIESCMYFLQSIIVEPSKLGNAILILQSDDTNIDNLIDQFENIDSIEHIYICSKDALNIKNRRIIHGKFCNEHDLYTQLYSDNLMNSSIQTNLQIDIFKKKNEAIRYFQQTEQFYKLLKEHQTLEKTNLG</sequence>
<dbReference type="Gene3D" id="3.90.176.10">
    <property type="entry name" value="Toxin ADP-ribosyltransferase, Chain A, domain 1"/>
    <property type="match status" value="1"/>
</dbReference>
<reference evidence="1" key="1">
    <citation type="submission" date="2021-02" db="EMBL/GenBank/DDBJ databases">
        <authorList>
            <person name="Nowell W R."/>
        </authorList>
    </citation>
    <scope>NUCLEOTIDE SEQUENCE</scope>
</reference>
<accession>A0A814XDM6</accession>
<dbReference type="Proteomes" id="UP000663860">
    <property type="component" value="Unassembled WGS sequence"/>
</dbReference>
<protein>
    <submittedName>
        <fullName evidence="1">Uncharacterized protein</fullName>
    </submittedName>
</protein>
<name>A0A814XDM6_9BILA</name>